<dbReference type="InterPro" id="IPR036259">
    <property type="entry name" value="MFS_trans_sf"/>
</dbReference>
<dbReference type="AlphaFoldDB" id="A0AAI8KD25"/>
<gene>
    <name evidence="6" type="ORF">DZC75_15075</name>
</gene>
<dbReference type="RefSeq" id="WP_116888713.1">
    <property type="nucleotide sequence ID" value="NZ_CP031641.1"/>
</dbReference>
<keyword evidence="3 4" id="KW-0472">Membrane</keyword>
<evidence type="ECO:0000256" key="2">
    <source>
        <dbReference type="ARBA" id="ARBA00022989"/>
    </source>
</evidence>
<feature type="transmembrane region" description="Helical" evidence="4">
    <location>
        <begin position="34"/>
        <end position="59"/>
    </location>
</feature>
<organism evidence="6 7">
    <name type="scientific">Pseudomonas parafulva</name>
    <dbReference type="NCBI Taxonomy" id="157782"/>
    <lineage>
        <taxon>Bacteria</taxon>
        <taxon>Pseudomonadati</taxon>
        <taxon>Pseudomonadota</taxon>
        <taxon>Gammaproteobacteria</taxon>
        <taxon>Pseudomonadales</taxon>
        <taxon>Pseudomonadaceae</taxon>
        <taxon>Pseudomonas</taxon>
    </lineage>
</organism>
<dbReference type="InterPro" id="IPR020846">
    <property type="entry name" value="MFS_dom"/>
</dbReference>
<feature type="transmembrane region" description="Helical" evidence="4">
    <location>
        <begin position="346"/>
        <end position="371"/>
    </location>
</feature>
<keyword evidence="2 4" id="KW-1133">Transmembrane helix</keyword>
<dbReference type="PANTHER" id="PTHR23521">
    <property type="entry name" value="TRANSPORTER MFS SUPERFAMILY"/>
    <property type="match status" value="1"/>
</dbReference>
<feature type="transmembrane region" description="Helical" evidence="4">
    <location>
        <begin position="282"/>
        <end position="310"/>
    </location>
</feature>
<evidence type="ECO:0000313" key="7">
    <source>
        <dbReference type="Proteomes" id="UP000258127"/>
    </source>
</evidence>
<keyword evidence="1 4" id="KW-0812">Transmembrane</keyword>
<name>A0AAI8KD25_9PSED</name>
<dbReference type="InterPro" id="IPR011701">
    <property type="entry name" value="MFS"/>
</dbReference>
<feature type="transmembrane region" description="Helical" evidence="4">
    <location>
        <begin position="92"/>
        <end position="113"/>
    </location>
</feature>
<evidence type="ECO:0000256" key="3">
    <source>
        <dbReference type="ARBA" id="ARBA00023136"/>
    </source>
</evidence>
<dbReference type="SUPFAM" id="SSF103473">
    <property type="entry name" value="MFS general substrate transporter"/>
    <property type="match status" value="1"/>
</dbReference>
<dbReference type="EMBL" id="CP031641">
    <property type="protein sequence ID" value="AXO89259.1"/>
    <property type="molecule type" value="Genomic_DNA"/>
</dbReference>
<feature type="transmembrane region" description="Helical" evidence="4">
    <location>
        <begin position="256"/>
        <end position="276"/>
    </location>
</feature>
<sequence length="390" mass="40901">MPARLAFALCLITLAVNLQAPLYTTYAILSGYGAAATAMAFSSYVLGVLPVLLAFGGLADRVGRRLLIMVALILSMIATTLVMFAPGLQTLALARLLMGVGTALSTTLATAYMGELQGDGDTTRAANWVTASTSLGFGLGAALTSLFLLCGPSLTPLSFPLHLALAATALFLVWRLPDQRNAHRTPMLRLPCYPAGSLPYGLAILLAWACTGLVIALVPGVLRQHGLDQWSGFSTFCVISCGVLFQPLARRLNSRPATLLGLVILPPSFLLLAWGADSGRLMAVLIGAVAASSACYGFIYLGGLAAVNALGGTEKPRASAGFFLLAYLGFSLPVVFTGLLSDRLGAHIALQLFGAALVLGCALVALALIGAGPRLRWRWRRHPRSGYGQW</sequence>
<evidence type="ECO:0000313" key="6">
    <source>
        <dbReference type="EMBL" id="AXO89259.1"/>
    </source>
</evidence>
<dbReference type="Pfam" id="PF07690">
    <property type="entry name" value="MFS_1"/>
    <property type="match status" value="1"/>
</dbReference>
<keyword evidence="7" id="KW-1185">Reference proteome</keyword>
<dbReference type="Gene3D" id="1.20.1250.20">
    <property type="entry name" value="MFS general substrate transporter like domains"/>
    <property type="match status" value="1"/>
</dbReference>
<feature type="transmembrane region" description="Helical" evidence="4">
    <location>
        <begin position="322"/>
        <end position="340"/>
    </location>
</feature>
<evidence type="ECO:0000256" key="4">
    <source>
        <dbReference type="SAM" id="Phobius"/>
    </source>
</evidence>
<feature type="transmembrane region" description="Helical" evidence="4">
    <location>
        <begin position="230"/>
        <end position="249"/>
    </location>
</feature>
<evidence type="ECO:0000256" key="1">
    <source>
        <dbReference type="ARBA" id="ARBA00022692"/>
    </source>
</evidence>
<dbReference type="PANTHER" id="PTHR23521:SF3">
    <property type="entry name" value="MFS TRANSPORTER"/>
    <property type="match status" value="1"/>
</dbReference>
<feature type="transmembrane region" description="Helical" evidence="4">
    <location>
        <begin position="66"/>
        <end position="86"/>
    </location>
</feature>
<proteinExistence type="predicted"/>
<dbReference type="PROSITE" id="PS50850">
    <property type="entry name" value="MFS"/>
    <property type="match status" value="1"/>
</dbReference>
<feature type="domain" description="Major facilitator superfamily (MFS) profile" evidence="5">
    <location>
        <begin position="1"/>
        <end position="390"/>
    </location>
</feature>
<accession>A0AAI8KD25</accession>
<evidence type="ECO:0000259" key="5">
    <source>
        <dbReference type="PROSITE" id="PS50850"/>
    </source>
</evidence>
<feature type="transmembrane region" description="Helical" evidence="4">
    <location>
        <begin position="125"/>
        <end position="147"/>
    </location>
</feature>
<dbReference type="GO" id="GO:0005886">
    <property type="term" value="C:plasma membrane"/>
    <property type="evidence" value="ECO:0007669"/>
    <property type="project" value="TreeGrafter"/>
</dbReference>
<feature type="transmembrane region" description="Helical" evidence="4">
    <location>
        <begin position="198"/>
        <end position="218"/>
    </location>
</feature>
<feature type="transmembrane region" description="Helical" evidence="4">
    <location>
        <begin position="159"/>
        <end position="177"/>
    </location>
</feature>
<dbReference type="GO" id="GO:0022857">
    <property type="term" value="F:transmembrane transporter activity"/>
    <property type="evidence" value="ECO:0007669"/>
    <property type="project" value="InterPro"/>
</dbReference>
<reference evidence="6 7" key="1">
    <citation type="submission" date="2018-08" db="EMBL/GenBank/DDBJ databases">
        <authorList>
            <person name="Lee Y."/>
            <person name="Kakembo D."/>
        </authorList>
    </citation>
    <scope>NUCLEOTIDE SEQUENCE [LARGE SCALE GENOMIC DNA]</scope>
    <source>
        <strain evidence="6 7">JBCS1880</strain>
    </source>
</reference>
<dbReference type="Proteomes" id="UP000258127">
    <property type="component" value="Chromosome"/>
</dbReference>
<protein>
    <submittedName>
        <fullName evidence="6">MFS transporter</fullName>
    </submittedName>
</protein>